<accession>A0ACC0KEF8</accession>
<gene>
    <name evidence="1" type="ORF">MSG28_003138</name>
</gene>
<evidence type="ECO:0000313" key="2">
    <source>
        <dbReference type="Proteomes" id="UP001064048"/>
    </source>
</evidence>
<proteinExistence type="predicted"/>
<protein>
    <submittedName>
        <fullName evidence="1">Uncharacterized protein</fullName>
    </submittedName>
</protein>
<name>A0ACC0KEF8_CHOFU</name>
<comment type="caution">
    <text evidence="1">The sequence shown here is derived from an EMBL/GenBank/DDBJ whole genome shotgun (WGS) entry which is preliminary data.</text>
</comment>
<keyword evidence="2" id="KW-1185">Reference proteome</keyword>
<sequence length="2690" mass="302759">MAVADAMFIFEVVVENVKSLVESRNLVIRSDFADIFSLELKDPKQMHIVIPDPPPLPPDPPGKKKKAPPKKPKKGKEPEPPSEPAIQSGQSVLFTSSSEFLIQSMYKFPMEVSLWSKEDNFSFIGASLIPWDPVFLKYLERLCNCEEPEPVTLKDEYNVFEEGTARLMAKISLQIKLSYLGDKVTTSFRTLSEDPAVKKFLYTGINSKVTSYMCTMKTTDEVFEENCNKIENNYIKDKPKGQVFADYKNAPGANLSLFKEGDYCCMNNADKPPDSIYASPQTMPDIDFIVDYIRKIVVSCNDNMRMLTPQPAIRPKVRATDIDRLCYCKETQWPKGELAQRFRKEVQGGPCPICVNAGKKPEGRAATFDIGNIRGPCGKADCKVARDIRAYIETLVDEDNTEIDINEIIGPCGSNLCTLAEKIQQFLRREGVFSEGRTLKGLSTQCACIQQMQEALTKRTSCTSICSKDCEHPSDSEDDACGGKGCPFPGPSNKQVYNVYYFTVEYDNADSKPGSIPDKFKSCAKDCPSLKASEVTTCSKSACSGSEKTADKKCPEQPCPSDRAYPPSPADSNIEIDFEDINNPCCVKTCDVSETVKEFIVDGVAKKKKKEADDDPCYCDCVCTFKFTKKTTYCPVCGGYECMGDDMKDQPAFRKPHPCPVYHKLYDKTYIKTKSPWPEEEKSQKDAMSAKSSKTDRSRVASTVDRRTLTSTTRSVKKEEKKPAKEPSSEQDKKQKAAQEKKKIGKFTANVQEDAVAVIEKKPETKYPYPQVPKNMGWNWTAEDIPGMKVVYGAPRPQWKPGAVNKILMRRYRALMEGADTVAAKKKRALLQKKKKQEMKPTLVVTKKDGEYTVNMEVFKKYSKERLIFQYPYDEKPPLVYTIGKTEEEKRKIQKQRERRERRETRRKSRLLQSTFRDKCQEICVKAYNQAIGILPLPNPNDPNCPCHTSEAQSVSPPIDSCSCSEEGSISSSDTDGDDWVIEFTPPAARWDVKAKHPPIYADNESQYTYLDYKVKILDKQGNQIPRYFKGPDGKQVCSDLGGFWSPDHVWMEINKDGYIGPDNRWIPMNFIGPDGMFYSAEEGFFTDNTGRVLKLGVDGYIDKDNKWVWYPRSQRVKSGKSSVTASTKDGRTKQPQATQTGGKSKPDAKSASSPIIKNDKKASPAATAKAAAPAKDKKTVSYGGKSTKKPVVMSVSATFDKNRFARMPVVPSFRTRVTDARKLARYREIMNSLQMYADIGDVRPPLKSNRASNTPRKKLSPFTIHGGPRNLLTNLEPVCSSGNRTYSSISQIQSGSCLQGQSPVPIVVEELKSFVGNNKFIIKSEFADIFSVVLKKSIDLEKRLSKPKKISKNKTKVKNTKNAPVAGEVKPKPQMSQSVMFSSDIDRLMSHMLQYPMEISLWSVKNPRKRIGSTLIPWNSAFVEFLTRLYQSEEPPPVVVNDVYNIFDEISSKRMAAITLNLTFTHIKDKIPIQLKVSEDDGMSFMEILSKPVKKLNTVKKPSAPPFDNGTGVIKTFYSGGKRKKRTSNSKKSTKKGKIVPNCVQEEKPKVPEKKSSTDNLCLENVKPNSRVHKSIVNLIKSDVDIDRFKQLDLVKTKSCSSIKRLNALNYVFGDRNGPFGNRIYTVGYFTVKNTESKSTVPTSDSKNSESSFESKPKFKFKLCSSDCPSKKDSSRCDSECSLDLPADAADSITVTRCKDMRCLYKKDREPTDPRDDRIMLDLSSLTTPCCVTDTVVGAMKATVQIGDHPCYCACECKFGFGKKTTYCKICGGYESAGETVEGKPAYLMPPACPIYHKLTAKRPGSNSGSETKTKKGKTIEVPKEPKKGKKKRKDDRFKFNYGYKAPQIGHSQCAMPCTGTMNNVPKNMGWLWTADNIPALKFRPMWKPGAINKFVLRMLKMGKNPGEVSKKRRKDTGKKKRPLKRPLLVVHKKDGEYTVTMETMKAYAKPRALNQQPYEDKEVLTYTIGRTEEENRERRKKKERAQRRLERDQREFIQSAFRDMCEEICLKTYQQALGILPDAEDPECTCYPALPGPDQTNLDRSCSCSEDANSLGSDTDSDEWIVEFTPPSARFDPTYKGKKVTTSDNETQYTYLDYRVKLLDRFGNPVPRFFKGLDGKQQCSDLGGFWSPDHQWLEINVDGYVAPDGRWAPLNFIGPNGEQVDTDTGKFQAMNGRWLVVGIDGFIDSLGKWKYYPRRNIPEKKKPRTGAKGGAGDKEIKLIPNYEKSERSWSCFGDASPVELSKMGIVGHGADRKMLLKTLKDLLAKGEKDIKLPEVSRVPRSPASKKGRRPPVGTSPSYFSELTKCKHPTPSDKGIVVDHRGRKTYFKSKEWKNMRPGDRLHDLEDQGRSVSTFHEPCYHSFTNSEAMKQQLRERLINMAAGVQPSGHNVQAFGFTTEVQTPGTQGKTNKGLAQFLKKNMVQVAQGWKPGAVSKCLLRMLNRAKCPTSTVQSNTPLKKSKTKGVDKPLLIISKKQGQYNVEMQVAPEQGSTDYKPLIYKIASANNEEKVRRREKKEQRLVRNVVKEFRDPYHPQLCEQTCYCAYKDAVGFFEDIPEVNQADEASTESPSSCDDEDSECSSLDVDWEIHFTPPITRNNDTKSKKQLKIDLSPVATGDRGSCRVDGGLWRDYQKSEKYRASSLLRGRVVMDLSRSGRECSEPINVAVYEQYHTRRTRARPAPRPLSV</sequence>
<evidence type="ECO:0000313" key="1">
    <source>
        <dbReference type="EMBL" id="KAI8434600.1"/>
    </source>
</evidence>
<reference evidence="1 2" key="1">
    <citation type="journal article" date="2022" name="Genome Biol. Evol.">
        <title>The Spruce Budworm Genome: Reconstructing the Evolutionary History of Antifreeze Proteins.</title>
        <authorList>
            <person name="Beliveau C."/>
            <person name="Gagne P."/>
            <person name="Picq S."/>
            <person name="Vernygora O."/>
            <person name="Keeling C.I."/>
            <person name="Pinkney K."/>
            <person name="Doucet D."/>
            <person name="Wen F."/>
            <person name="Johnston J.S."/>
            <person name="Maaroufi H."/>
            <person name="Boyle B."/>
            <person name="Laroche J."/>
            <person name="Dewar K."/>
            <person name="Juretic N."/>
            <person name="Blackburn G."/>
            <person name="Nisole A."/>
            <person name="Brunet B."/>
            <person name="Brandao M."/>
            <person name="Lumley L."/>
            <person name="Duan J."/>
            <person name="Quan G."/>
            <person name="Lucarotti C.J."/>
            <person name="Roe A.D."/>
            <person name="Sperling F.A.H."/>
            <person name="Levesque R.C."/>
            <person name="Cusson M."/>
        </authorList>
    </citation>
    <scope>NUCLEOTIDE SEQUENCE [LARGE SCALE GENOMIC DNA]</scope>
    <source>
        <strain evidence="1">Glfc:IPQL:Cfum</strain>
    </source>
</reference>
<dbReference type="Proteomes" id="UP001064048">
    <property type="component" value="Chromosome 5"/>
</dbReference>
<dbReference type="EMBL" id="CM046105">
    <property type="protein sequence ID" value="KAI8434600.1"/>
    <property type="molecule type" value="Genomic_DNA"/>
</dbReference>
<organism evidence="1 2">
    <name type="scientific">Choristoneura fumiferana</name>
    <name type="common">Spruce budworm moth</name>
    <name type="synonym">Archips fumiferana</name>
    <dbReference type="NCBI Taxonomy" id="7141"/>
    <lineage>
        <taxon>Eukaryota</taxon>
        <taxon>Metazoa</taxon>
        <taxon>Ecdysozoa</taxon>
        <taxon>Arthropoda</taxon>
        <taxon>Hexapoda</taxon>
        <taxon>Insecta</taxon>
        <taxon>Pterygota</taxon>
        <taxon>Neoptera</taxon>
        <taxon>Endopterygota</taxon>
        <taxon>Lepidoptera</taxon>
        <taxon>Glossata</taxon>
        <taxon>Ditrysia</taxon>
        <taxon>Tortricoidea</taxon>
        <taxon>Tortricidae</taxon>
        <taxon>Tortricinae</taxon>
        <taxon>Choristoneura</taxon>
    </lineage>
</organism>